<accession>A0AAN7BKD0</accession>
<evidence type="ECO:0000313" key="4">
    <source>
        <dbReference type="EMBL" id="KAK4224864.1"/>
    </source>
</evidence>
<name>A0AAN7BKD0_9PEZI</name>
<feature type="compositionally biased region" description="Low complexity" evidence="2">
    <location>
        <begin position="387"/>
        <end position="403"/>
    </location>
</feature>
<dbReference type="SMART" id="SM00860">
    <property type="entry name" value="SMI1_KNR4"/>
    <property type="match status" value="1"/>
</dbReference>
<dbReference type="GO" id="GO:0070880">
    <property type="term" value="P:fungal-type cell wall beta-glucan biosynthetic process"/>
    <property type="evidence" value="ECO:0007669"/>
    <property type="project" value="TreeGrafter"/>
</dbReference>
<feature type="compositionally biased region" description="Basic and acidic residues" evidence="2">
    <location>
        <begin position="50"/>
        <end position="63"/>
    </location>
</feature>
<feature type="region of interest" description="Disordered" evidence="2">
    <location>
        <begin position="378"/>
        <end position="528"/>
    </location>
</feature>
<dbReference type="AlphaFoldDB" id="A0AAN7BKD0"/>
<comment type="caution">
    <text evidence="4">The sequence shown here is derived from an EMBL/GenBank/DDBJ whole genome shotgun (WGS) entry which is preliminary data.</text>
</comment>
<dbReference type="SUPFAM" id="SSF160631">
    <property type="entry name" value="SMI1/KNR4-like"/>
    <property type="match status" value="1"/>
</dbReference>
<sequence length="528" mass="57617">MSLGNAFRSFWHTMTSYDRHSDFNSPQRTGRHVPLNGRGGLTSIATASDSRTDIRSPYHDESARPSFNGVLSPGIPMSPGGSMPYSPGLRSARQTGAGDGFEAQSPTGEIPMQSFQDGMPPPPSVASSWARIERWAEEHYPELWDQLCEGCTNNDLNDLEHQLDCSLPQDVRESLAIHDGQERGGMPTGIIFGSMLLDCEEIVQEWDNWRKVNQEFLLEATFPRPAMPSKILGGSSHASSSSAAASAPVSPQNANWRQELLARQDSVPANCVQKVYSHPAWIPLVRDWGGNNLAVDLAPGPKGTWGQVIIFGRDYDTKYVVARSWAHLLATVADDLASGRWFIDDDSGELKLREFKSARVEPGYIDILRWRTDQKYGRTAAKRRSMAPRPTSSAPTSPYAAPADQNSEPRGRSMQRLSTVSPMASPIRPGYGKASPLARVQEELPLSSGSSNTGKEKLVEVETPRHSGEENKENAPRLAALAANGEVSSPKAAKEETKTESQPNGSTTAPPKITATVEDEPAMKTIEI</sequence>
<keyword evidence="5" id="KW-1185">Reference proteome</keyword>
<feature type="region of interest" description="Disordered" evidence="2">
    <location>
        <begin position="19"/>
        <end position="69"/>
    </location>
</feature>
<dbReference type="Proteomes" id="UP001301958">
    <property type="component" value="Unassembled WGS sequence"/>
</dbReference>
<dbReference type="Pfam" id="PF09346">
    <property type="entry name" value="SMI1_KNR4"/>
    <property type="match status" value="1"/>
</dbReference>
<comment type="similarity">
    <text evidence="1">Belongs to the KNR4/SMI1 family.</text>
</comment>
<evidence type="ECO:0000256" key="1">
    <source>
        <dbReference type="ARBA" id="ARBA00005303"/>
    </source>
</evidence>
<dbReference type="InterPro" id="IPR018958">
    <property type="entry name" value="Knr4/Smi1-like_dom"/>
</dbReference>
<proteinExistence type="inferred from homology"/>
<gene>
    <name evidence="4" type="ORF">QBC38DRAFT_446059</name>
</gene>
<reference evidence="4" key="2">
    <citation type="submission" date="2023-05" db="EMBL/GenBank/DDBJ databases">
        <authorList>
            <consortium name="Lawrence Berkeley National Laboratory"/>
            <person name="Steindorff A."/>
            <person name="Hensen N."/>
            <person name="Bonometti L."/>
            <person name="Westerberg I."/>
            <person name="Brannstrom I.O."/>
            <person name="Guillou S."/>
            <person name="Cros-Aarteil S."/>
            <person name="Calhoun S."/>
            <person name="Haridas S."/>
            <person name="Kuo A."/>
            <person name="Mondo S."/>
            <person name="Pangilinan J."/>
            <person name="Riley R."/>
            <person name="Labutti K."/>
            <person name="Andreopoulos B."/>
            <person name="Lipzen A."/>
            <person name="Chen C."/>
            <person name="Yanf M."/>
            <person name="Daum C."/>
            <person name="Ng V."/>
            <person name="Clum A."/>
            <person name="Ohm R."/>
            <person name="Martin F."/>
            <person name="Silar P."/>
            <person name="Natvig D."/>
            <person name="Lalanne C."/>
            <person name="Gautier V."/>
            <person name="Ament-Velasquez S.L."/>
            <person name="Kruys A."/>
            <person name="Hutchinson M.I."/>
            <person name="Powell A.J."/>
            <person name="Barry K."/>
            <person name="Miller A.N."/>
            <person name="Grigoriev I.V."/>
            <person name="Debuchy R."/>
            <person name="Gladieux P."/>
            <person name="Thoren M.H."/>
            <person name="Johannesson H."/>
        </authorList>
    </citation>
    <scope>NUCLEOTIDE SEQUENCE</scope>
    <source>
        <strain evidence="4">CBS 990.96</strain>
    </source>
</reference>
<evidence type="ECO:0000259" key="3">
    <source>
        <dbReference type="SMART" id="SM00860"/>
    </source>
</evidence>
<dbReference type="InterPro" id="IPR009203">
    <property type="entry name" value="Knr4/Smi1"/>
</dbReference>
<dbReference type="PANTHER" id="PTHR47432:SF1">
    <property type="entry name" value="CELL WALL ASSEMBLY REGULATOR SMI1"/>
    <property type="match status" value="1"/>
</dbReference>
<dbReference type="PANTHER" id="PTHR47432">
    <property type="entry name" value="CELL WALL ASSEMBLY REGULATOR SMI1"/>
    <property type="match status" value="1"/>
</dbReference>
<dbReference type="InterPro" id="IPR051873">
    <property type="entry name" value="KNR4/SMI1_regulator"/>
</dbReference>
<dbReference type="PIRSF" id="PIRSF017023">
    <property type="entry name" value="KNR4"/>
    <property type="match status" value="1"/>
</dbReference>
<feature type="compositionally biased region" description="Basic and acidic residues" evidence="2">
    <location>
        <begin position="454"/>
        <end position="475"/>
    </location>
</feature>
<reference evidence="4" key="1">
    <citation type="journal article" date="2023" name="Mol. Phylogenet. Evol.">
        <title>Genome-scale phylogeny and comparative genomics of the fungal order Sordariales.</title>
        <authorList>
            <person name="Hensen N."/>
            <person name="Bonometti L."/>
            <person name="Westerberg I."/>
            <person name="Brannstrom I.O."/>
            <person name="Guillou S."/>
            <person name="Cros-Aarteil S."/>
            <person name="Calhoun S."/>
            <person name="Haridas S."/>
            <person name="Kuo A."/>
            <person name="Mondo S."/>
            <person name="Pangilinan J."/>
            <person name="Riley R."/>
            <person name="LaButti K."/>
            <person name="Andreopoulos B."/>
            <person name="Lipzen A."/>
            <person name="Chen C."/>
            <person name="Yan M."/>
            <person name="Daum C."/>
            <person name="Ng V."/>
            <person name="Clum A."/>
            <person name="Steindorff A."/>
            <person name="Ohm R.A."/>
            <person name="Martin F."/>
            <person name="Silar P."/>
            <person name="Natvig D.O."/>
            <person name="Lalanne C."/>
            <person name="Gautier V."/>
            <person name="Ament-Velasquez S.L."/>
            <person name="Kruys A."/>
            <person name="Hutchinson M.I."/>
            <person name="Powell A.J."/>
            <person name="Barry K."/>
            <person name="Miller A.N."/>
            <person name="Grigoriev I.V."/>
            <person name="Debuchy R."/>
            <person name="Gladieux P."/>
            <person name="Hiltunen Thoren M."/>
            <person name="Johannesson H."/>
        </authorList>
    </citation>
    <scope>NUCLEOTIDE SEQUENCE</scope>
    <source>
        <strain evidence="4">CBS 990.96</strain>
    </source>
</reference>
<dbReference type="InterPro" id="IPR037883">
    <property type="entry name" value="Knr4/Smi1-like_sf"/>
</dbReference>
<dbReference type="GO" id="GO:0043332">
    <property type="term" value="C:mating projection tip"/>
    <property type="evidence" value="ECO:0007669"/>
    <property type="project" value="TreeGrafter"/>
</dbReference>
<feature type="compositionally biased region" description="Polar residues" evidence="2">
    <location>
        <begin position="500"/>
        <end position="509"/>
    </location>
</feature>
<protein>
    <recommendedName>
        <fullName evidence="3">Knr4/Smi1-like domain-containing protein</fullName>
    </recommendedName>
</protein>
<evidence type="ECO:0000256" key="2">
    <source>
        <dbReference type="SAM" id="MobiDB-lite"/>
    </source>
</evidence>
<dbReference type="EMBL" id="MU865381">
    <property type="protein sequence ID" value="KAK4224864.1"/>
    <property type="molecule type" value="Genomic_DNA"/>
</dbReference>
<feature type="domain" description="Knr4/Smi1-like" evidence="3">
    <location>
        <begin position="150"/>
        <end position="331"/>
    </location>
</feature>
<evidence type="ECO:0000313" key="5">
    <source>
        <dbReference type="Proteomes" id="UP001301958"/>
    </source>
</evidence>
<organism evidence="4 5">
    <name type="scientific">Podospora fimiseda</name>
    <dbReference type="NCBI Taxonomy" id="252190"/>
    <lineage>
        <taxon>Eukaryota</taxon>
        <taxon>Fungi</taxon>
        <taxon>Dikarya</taxon>
        <taxon>Ascomycota</taxon>
        <taxon>Pezizomycotina</taxon>
        <taxon>Sordariomycetes</taxon>
        <taxon>Sordariomycetidae</taxon>
        <taxon>Sordariales</taxon>
        <taxon>Podosporaceae</taxon>
        <taxon>Podospora</taxon>
    </lineage>
</organism>